<dbReference type="EMBL" id="CAJVQC010102219">
    <property type="protein sequence ID" value="CAG8831789.1"/>
    <property type="molecule type" value="Genomic_DNA"/>
</dbReference>
<accession>A0ACA9S8Y1</accession>
<keyword evidence="2" id="KW-1185">Reference proteome</keyword>
<protein>
    <submittedName>
        <fullName evidence="1">4289_t:CDS:1</fullName>
    </submittedName>
</protein>
<reference evidence="1" key="1">
    <citation type="submission" date="2021-06" db="EMBL/GenBank/DDBJ databases">
        <authorList>
            <person name="Kallberg Y."/>
            <person name="Tangrot J."/>
            <person name="Rosling A."/>
        </authorList>
    </citation>
    <scope>NUCLEOTIDE SEQUENCE</scope>
    <source>
        <strain evidence="1">MA461A</strain>
    </source>
</reference>
<feature type="non-terminal residue" evidence="1">
    <location>
        <position position="1"/>
    </location>
</feature>
<proteinExistence type="predicted"/>
<name>A0ACA9S8Y1_9GLOM</name>
<evidence type="ECO:0000313" key="2">
    <source>
        <dbReference type="Proteomes" id="UP000789920"/>
    </source>
</evidence>
<sequence length="81" mass="8788">KLLGASTDNAASMIKAMDQLGVEHIGCTAHTIQLALGDGFDDTEVSNLISKAKTLNSYVSGKDKYRESLRELQAELNPQHQ</sequence>
<evidence type="ECO:0000313" key="1">
    <source>
        <dbReference type="EMBL" id="CAG8831789.1"/>
    </source>
</evidence>
<feature type="non-terminal residue" evidence="1">
    <location>
        <position position="81"/>
    </location>
</feature>
<organism evidence="1 2">
    <name type="scientific">Racocetra persica</name>
    <dbReference type="NCBI Taxonomy" id="160502"/>
    <lineage>
        <taxon>Eukaryota</taxon>
        <taxon>Fungi</taxon>
        <taxon>Fungi incertae sedis</taxon>
        <taxon>Mucoromycota</taxon>
        <taxon>Glomeromycotina</taxon>
        <taxon>Glomeromycetes</taxon>
        <taxon>Diversisporales</taxon>
        <taxon>Gigasporaceae</taxon>
        <taxon>Racocetra</taxon>
    </lineage>
</organism>
<gene>
    <name evidence="1" type="ORF">RPERSI_LOCUS28264</name>
</gene>
<comment type="caution">
    <text evidence="1">The sequence shown here is derived from an EMBL/GenBank/DDBJ whole genome shotgun (WGS) entry which is preliminary data.</text>
</comment>
<dbReference type="Proteomes" id="UP000789920">
    <property type="component" value="Unassembled WGS sequence"/>
</dbReference>